<reference evidence="1 2" key="1">
    <citation type="submission" date="2016-09" db="EMBL/GenBank/DDBJ databases">
        <authorList>
            <person name="Capua I."/>
            <person name="De Benedictis P."/>
            <person name="Joannis T."/>
            <person name="Lombin L.H."/>
            <person name="Cattoli G."/>
        </authorList>
    </citation>
    <scope>NUCLEOTIDE SEQUENCE [LARGE SCALE GENOMIC DNA]</scope>
    <source>
        <strain evidence="1 2">GluBS11</strain>
    </source>
</reference>
<accession>A0A1D3TW01</accession>
<dbReference type="Pfam" id="PF09719">
    <property type="entry name" value="C_GCAxxG_C_C"/>
    <property type="match status" value="1"/>
</dbReference>
<protein>
    <submittedName>
        <fullName evidence="1">C_GCAxxG_C_C family probable redox protein</fullName>
    </submittedName>
</protein>
<evidence type="ECO:0000313" key="1">
    <source>
        <dbReference type="EMBL" id="SCP98350.1"/>
    </source>
</evidence>
<evidence type="ECO:0000313" key="2">
    <source>
        <dbReference type="Proteomes" id="UP000199315"/>
    </source>
</evidence>
<proteinExistence type="predicted"/>
<dbReference type="OrthoDB" id="9791535at2"/>
<dbReference type="InterPro" id="IPR010181">
    <property type="entry name" value="CGCAxxGCC_motif"/>
</dbReference>
<dbReference type="Proteomes" id="UP000199315">
    <property type="component" value="Unassembled WGS sequence"/>
</dbReference>
<organism evidence="1 2">
    <name type="scientific">Anaerobium acetethylicum</name>
    <dbReference type="NCBI Taxonomy" id="1619234"/>
    <lineage>
        <taxon>Bacteria</taxon>
        <taxon>Bacillati</taxon>
        <taxon>Bacillota</taxon>
        <taxon>Clostridia</taxon>
        <taxon>Lachnospirales</taxon>
        <taxon>Lachnospiraceae</taxon>
        <taxon>Anaerobium</taxon>
    </lineage>
</organism>
<name>A0A1D3TW01_9FIRM</name>
<sequence>MNNATNCQEKDNRDLFQVLENKTRSEMAKELFKEGYNCSQSVFLAFADKYDMDADMALKISSSFGAGMGRLREVCGAVTGMFMVAGMLYGYADPKDNASKTEHYKRIQLLAGKFETENRSIICRELLGLGSGKDSPIPQIRTDEYYKKRPCVELVGMAADIMEKYIESNPK</sequence>
<dbReference type="STRING" id="1619234.SAMN05421730_101954"/>
<dbReference type="NCBIfam" id="TIGR01909">
    <property type="entry name" value="C_GCAxxG_C_C"/>
    <property type="match status" value="1"/>
</dbReference>
<dbReference type="RefSeq" id="WP_091235304.1">
    <property type="nucleotide sequence ID" value="NZ_FMKA01000019.1"/>
</dbReference>
<dbReference type="EMBL" id="FMKA01000019">
    <property type="protein sequence ID" value="SCP98350.1"/>
    <property type="molecule type" value="Genomic_DNA"/>
</dbReference>
<keyword evidence="2" id="KW-1185">Reference proteome</keyword>
<dbReference type="AlphaFoldDB" id="A0A1D3TW01"/>
<gene>
    <name evidence="1" type="ORF">SAMN05421730_101954</name>
</gene>